<feature type="region of interest" description="Disordered" evidence="1">
    <location>
        <begin position="133"/>
        <end position="155"/>
    </location>
</feature>
<evidence type="ECO:0000313" key="2">
    <source>
        <dbReference type="EMBL" id="CAD1826396.1"/>
    </source>
</evidence>
<protein>
    <submittedName>
        <fullName evidence="2">Uncharacterized protein</fullName>
    </submittedName>
</protein>
<sequence>MAMGMVKCSSITEAVPHPFLRYILRAFCCLGWGDCFDDPNEPTPPPPEEENGHNLLKMFPPFSELSQKGLRSRLQTKDQSTFVSIEVEVGVVEFPYVTGVRRCLDRIAELDFCGTYTARRRESVSREVAQLATSRLTSAKSSSTVRPKLTDFDGV</sequence>
<dbReference type="AlphaFoldDB" id="A0A6V7P6V2"/>
<proteinExistence type="predicted"/>
<gene>
    <name evidence="2" type="ORF">CB5_LOCUS9607</name>
</gene>
<name>A0A6V7P6V2_ANACO</name>
<organism evidence="2">
    <name type="scientific">Ananas comosus var. bracteatus</name>
    <name type="common">red pineapple</name>
    <dbReference type="NCBI Taxonomy" id="296719"/>
    <lineage>
        <taxon>Eukaryota</taxon>
        <taxon>Viridiplantae</taxon>
        <taxon>Streptophyta</taxon>
        <taxon>Embryophyta</taxon>
        <taxon>Tracheophyta</taxon>
        <taxon>Spermatophyta</taxon>
        <taxon>Magnoliopsida</taxon>
        <taxon>Liliopsida</taxon>
        <taxon>Poales</taxon>
        <taxon>Bromeliaceae</taxon>
        <taxon>Bromelioideae</taxon>
        <taxon>Ananas</taxon>
    </lineage>
</organism>
<accession>A0A6V7P6V2</accession>
<reference evidence="2" key="1">
    <citation type="submission" date="2020-07" db="EMBL/GenBank/DDBJ databases">
        <authorList>
            <person name="Lin J."/>
        </authorList>
    </citation>
    <scope>NUCLEOTIDE SEQUENCE</scope>
</reference>
<feature type="compositionally biased region" description="Polar residues" evidence="1">
    <location>
        <begin position="133"/>
        <end position="145"/>
    </location>
</feature>
<evidence type="ECO:0000256" key="1">
    <source>
        <dbReference type="SAM" id="MobiDB-lite"/>
    </source>
</evidence>
<dbReference type="EMBL" id="LR862145">
    <property type="protein sequence ID" value="CAD1826396.1"/>
    <property type="molecule type" value="Genomic_DNA"/>
</dbReference>